<organism evidence="9 10">
    <name type="scientific">Gallaecimonas pentaromativorans</name>
    <dbReference type="NCBI Taxonomy" id="584787"/>
    <lineage>
        <taxon>Bacteria</taxon>
        <taxon>Pseudomonadati</taxon>
        <taxon>Pseudomonadota</taxon>
        <taxon>Gammaproteobacteria</taxon>
        <taxon>Enterobacterales</taxon>
        <taxon>Gallaecimonadaceae</taxon>
        <taxon>Gallaecimonas</taxon>
    </lineage>
</organism>
<name>A0A3N1PV93_9GAMM</name>
<evidence type="ECO:0000313" key="10">
    <source>
        <dbReference type="Proteomes" id="UP000268033"/>
    </source>
</evidence>
<comment type="similarity">
    <text evidence="7">Belongs to the transferase hexapeptide repeat family. LpxD subfamily.</text>
</comment>
<dbReference type="EMBL" id="RJUL01000003">
    <property type="protein sequence ID" value="ROQ28466.1"/>
    <property type="molecule type" value="Genomic_DNA"/>
</dbReference>
<dbReference type="RefSeq" id="WP_050657430.1">
    <property type="nucleotide sequence ID" value="NZ_LFWC01000001.1"/>
</dbReference>
<reference evidence="9 10" key="1">
    <citation type="submission" date="2018-11" db="EMBL/GenBank/DDBJ databases">
        <title>Genomic Encyclopedia of Type Strains, Phase IV (KMG-IV): sequencing the most valuable type-strain genomes for metagenomic binning, comparative biology and taxonomic classification.</title>
        <authorList>
            <person name="Goeker M."/>
        </authorList>
    </citation>
    <scope>NUCLEOTIDE SEQUENCE [LARGE SCALE GENOMIC DNA]</scope>
    <source>
        <strain evidence="9 10">DSM 21945</strain>
    </source>
</reference>
<evidence type="ECO:0000256" key="5">
    <source>
        <dbReference type="ARBA" id="ARBA00023098"/>
    </source>
</evidence>
<dbReference type="Pfam" id="PF04613">
    <property type="entry name" value="LpxD"/>
    <property type="match status" value="1"/>
</dbReference>
<dbReference type="SUPFAM" id="SSF51161">
    <property type="entry name" value="Trimeric LpxA-like enzymes"/>
    <property type="match status" value="1"/>
</dbReference>
<comment type="subunit">
    <text evidence="7">Homotrimer.</text>
</comment>
<dbReference type="Pfam" id="PF00132">
    <property type="entry name" value="Hexapep"/>
    <property type="match status" value="1"/>
</dbReference>
<dbReference type="STRING" id="584787.GCA_001247655_00369"/>
<comment type="pathway">
    <text evidence="7">Glycolipid biosynthesis; lipid IV(A) biosynthesis; lipid IV(A) from (3R)-3-hydroxytetradecanoyl-[acyl-carrier-protein] and UDP-N-acetyl-alpha-D-glucosamine: step 3/6.</text>
</comment>
<proteinExistence type="inferred from homology"/>
<dbReference type="OrthoDB" id="9784739at2"/>
<keyword evidence="3 7" id="KW-0808">Transferase</keyword>
<accession>A0A3N1PV93</accession>
<keyword evidence="6 7" id="KW-0012">Acyltransferase</keyword>
<comment type="catalytic activity">
    <reaction evidence="7">
        <text>a UDP-3-O-[(3R)-3-hydroxyacyl]-alpha-D-glucosamine + a (3R)-hydroxyacyl-[ACP] = a UDP-2-N,3-O-bis[(3R)-3-hydroxyacyl]-alpha-D-glucosamine + holo-[ACP] + H(+)</text>
        <dbReference type="Rhea" id="RHEA:53836"/>
        <dbReference type="Rhea" id="RHEA-COMP:9685"/>
        <dbReference type="Rhea" id="RHEA-COMP:9945"/>
        <dbReference type="ChEBI" id="CHEBI:15378"/>
        <dbReference type="ChEBI" id="CHEBI:64479"/>
        <dbReference type="ChEBI" id="CHEBI:78827"/>
        <dbReference type="ChEBI" id="CHEBI:137740"/>
        <dbReference type="ChEBI" id="CHEBI:137748"/>
        <dbReference type="EC" id="2.3.1.191"/>
    </reaction>
</comment>
<dbReference type="AlphaFoldDB" id="A0A3N1PV93"/>
<feature type="domain" description="UDP-3-O-[3-hydroxymyristoyl] glucosamine N-acyltransferase non-repeat region" evidence="8">
    <location>
        <begin position="21"/>
        <end position="88"/>
    </location>
</feature>
<dbReference type="Gene3D" id="1.20.5.170">
    <property type="match status" value="1"/>
</dbReference>
<evidence type="ECO:0000313" key="9">
    <source>
        <dbReference type="EMBL" id="ROQ28466.1"/>
    </source>
</evidence>
<comment type="catalytic activity">
    <reaction evidence="7">
        <text>UDP-3-O-[(3R)-3-hydroxytetradecanoyl]-alpha-D-glucosamine + (3R)-hydroxytetradecanoyl-[ACP] = UDP-2-N,3-O-bis[(3R)-3-hydroxytetradecanoyl]-alpha-D-glucosamine + holo-[ACP] + H(+)</text>
        <dbReference type="Rhea" id="RHEA:17817"/>
        <dbReference type="Rhea" id="RHEA-COMP:9646"/>
        <dbReference type="Rhea" id="RHEA-COMP:9685"/>
        <dbReference type="ChEBI" id="CHEBI:15378"/>
        <dbReference type="ChEBI" id="CHEBI:64479"/>
        <dbReference type="ChEBI" id="CHEBI:71573"/>
        <dbReference type="ChEBI" id="CHEBI:78474"/>
        <dbReference type="ChEBI" id="CHEBI:78847"/>
    </reaction>
</comment>
<evidence type="ECO:0000256" key="6">
    <source>
        <dbReference type="ARBA" id="ARBA00023315"/>
    </source>
</evidence>
<dbReference type="PANTHER" id="PTHR43378">
    <property type="entry name" value="UDP-3-O-ACYLGLUCOSAMINE N-ACYLTRANSFERASE"/>
    <property type="match status" value="1"/>
</dbReference>
<dbReference type="UniPathway" id="UPA00973"/>
<evidence type="ECO:0000256" key="7">
    <source>
        <dbReference type="HAMAP-Rule" id="MF_00523"/>
    </source>
</evidence>
<dbReference type="NCBIfam" id="NF002060">
    <property type="entry name" value="PRK00892.1"/>
    <property type="match status" value="1"/>
</dbReference>
<feature type="active site" description="Proton acceptor" evidence="7">
    <location>
        <position position="238"/>
    </location>
</feature>
<dbReference type="NCBIfam" id="TIGR01853">
    <property type="entry name" value="lipid_A_lpxD"/>
    <property type="match status" value="1"/>
</dbReference>
<keyword evidence="1 7" id="KW-0444">Lipid biosynthesis</keyword>
<keyword evidence="4 7" id="KW-0677">Repeat</keyword>
<dbReference type="Gene3D" id="3.40.1390.10">
    <property type="entry name" value="MurE/MurF, N-terminal domain"/>
    <property type="match status" value="1"/>
</dbReference>
<evidence type="ECO:0000259" key="8">
    <source>
        <dbReference type="Pfam" id="PF04613"/>
    </source>
</evidence>
<keyword evidence="2 7" id="KW-0441">Lipid A biosynthesis</keyword>
<dbReference type="InterPro" id="IPR001451">
    <property type="entry name" value="Hexapep"/>
</dbReference>
<gene>
    <name evidence="7" type="primary">lpxD</name>
    <name evidence="9" type="ORF">EDC28_10358</name>
</gene>
<dbReference type="HAMAP" id="MF_00523">
    <property type="entry name" value="LpxD"/>
    <property type="match status" value="1"/>
</dbReference>
<dbReference type="InterPro" id="IPR007691">
    <property type="entry name" value="LpxD"/>
</dbReference>
<dbReference type="CDD" id="cd03352">
    <property type="entry name" value="LbH_LpxD"/>
    <property type="match status" value="1"/>
</dbReference>
<sequence>MAYSLAKLAELVGATVVGDGNLEVSRVATLESAGQGQVAFLANSKYRKHLEQTQASAVILSEADLPFCKSAALVMKNPYLGFAKVAQLLDCTPAPAEGIHPSAVISPGAVVEDGVSIGANTVIEDGAFIGAGSAIGPNGFVGKHSRIGARCIIWSNVAIYHGVSLGDECKVHAGVVIGADGFGYANDKGKWEPIPQTGGVRIGNRVEIGAGTTIDRGALDDTIIEDNVIIDNQVQIAHNVVIGTGSAVAGTTVFAGSVTVGKYCIIGGACAIAGHLSIADGTTITGMSMVTKAITEPGVYSSGTPAQPNREWRKSAARFRQLDDMHRRLKSLEEKLAALGGDAGE</sequence>
<comment type="caution">
    <text evidence="9">The sequence shown here is derived from an EMBL/GenBank/DDBJ whole genome shotgun (WGS) entry which is preliminary data.</text>
</comment>
<dbReference type="EC" id="2.3.1.191" evidence="7"/>
<dbReference type="Proteomes" id="UP000268033">
    <property type="component" value="Unassembled WGS sequence"/>
</dbReference>
<dbReference type="InterPro" id="IPR020573">
    <property type="entry name" value="UDP_GlcNAc_AcTrfase_non-rep"/>
</dbReference>
<keyword evidence="10" id="KW-1185">Reference proteome</keyword>
<dbReference type="PANTHER" id="PTHR43378:SF2">
    <property type="entry name" value="UDP-3-O-ACYLGLUCOSAMINE N-ACYLTRANSFERASE 1, MITOCHONDRIAL-RELATED"/>
    <property type="match status" value="1"/>
</dbReference>
<evidence type="ECO:0000256" key="2">
    <source>
        <dbReference type="ARBA" id="ARBA00022556"/>
    </source>
</evidence>
<evidence type="ECO:0000256" key="1">
    <source>
        <dbReference type="ARBA" id="ARBA00022516"/>
    </source>
</evidence>
<evidence type="ECO:0000256" key="3">
    <source>
        <dbReference type="ARBA" id="ARBA00022679"/>
    </source>
</evidence>
<dbReference type="GO" id="GO:0009245">
    <property type="term" value="P:lipid A biosynthetic process"/>
    <property type="evidence" value="ECO:0007669"/>
    <property type="project" value="UniProtKB-UniRule"/>
</dbReference>
<dbReference type="InterPro" id="IPR011004">
    <property type="entry name" value="Trimer_LpxA-like_sf"/>
</dbReference>
<dbReference type="GO" id="GO:0016020">
    <property type="term" value="C:membrane"/>
    <property type="evidence" value="ECO:0007669"/>
    <property type="project" value="GOC"/>
</dbReference>
<comment type="function">
    <text evidence="7">Catalyzes the N-acylation of UDP-3-O-(hydroxytetradecanoyl)glucosamine using 3-hydroxytetradecanoyl-ACP as the acyl donor. Is involved in the biosynthesis of lipid A, a phosphorylated glycolipid that anchors the lipopolysaccharide to the outer membrane of the cell.</text>
</comment>
<dbReference type="Gene3D" id="2.160.10.10">
    <property type="entry name" value="Hexapeptide repeat proteins"/>
    <property type="match status" value="1"/>
</dbReference>
<keyword evidence="5 7" id="KW-0443">Lipid metabolism</keyword>
<dbReference type="GO" id="GO:0016410">
    <property type="term" value="F:N-acyltransferase activity"/>
    <property type="evidence" value="ECO:0007669"/>
    <property type="project" value="InterPro"/>
</dbReference>
<protein>
    <recommendedName>
        <fullName evidence="7">UDP-3-O-(3-hydroxymyristoyl)glucosamine N-acyltransferase</fullName>
        <shortName evidence="7">UDP-3-O-(3-OHC14)-GlcN N-acyltransferase</shortName>
        <ecNumber evidence="7">2.3.1.191</ecNumber>
    </recommendedName>
    <alternativeName>
        <fullName evidence="7">UDP-3-O-(3-hydroxytetradecanoyl)glucosamine N-acyltransferase</fullName>
    </alternativeName>
</protein>
<evidence type="ECO:0000256" key="4">
    <source>
        <dbReference type="ARBA" id="ARBA00022737"/>
    </source>
</evidence>
<dbReference type="GO" id="GO:0103118">
    <property type="term" value="F:UDP-3-O-[(3R)-3-hydroxyacyl]-glucosamine N-acyltransferase activity"/>
    <property type="evidence" value="ECO:0007669"/>
    <property type="project" value="UniProtKB-EC"/>
</dbReference>